<dbReference type="PANTHER" id="PTHR28139:SF1">
    <property type="entry name" value="UPF0768 PROTEIN YBL029C-A"/>
    <property type="match status" value="1"/>
</dbReference>
<feature type="compositionally biased region" description="Low complexity" evidence="1">
    <location>
        <begin position="74"/>
        <end position="92"/>
    </location>
</feature>
<evidence type="ECO:0000313" key="2">
    <source>
        <dbReference type="EMBL" id="GJN94720.1"/>
    </source>
</evidence>
<proteinExistence type="predicted"/>
<dbReference type="AlphaFoldDB" id="A0AAV5GXL9"/>
<feature type="region of interest" description="Disordered" evidence="1">
    <location>
        <begin position="74"/>
        <end position="116"/>
    </location>
</feature>
<accession>A0AAV5GXL9</accession>
<dbReference type="EMBL" id="BQKY01000018">
    <property type="protein sequence ID" value="GJN94720.1"/>
    <property type="molecule type" value="Genomic_DNA"/>
</dbReference>
<evidence type="ECO:0000313" key="3">
    <source>
        <dbReference type="Proteomes" id="UP001342314"/>
    </source>
</evidence>
<keyword evidence="3" id="KW-1185">Reference proteome</keyword>
<sequence length="116" mass="12845">MFLCLPIVFGVGQSLKPEGTGEQRVCPRCNNHSCVQVKQRKRFELFWVPLIPFKAKHLWMVRSLGYAYQADAPSKDAPASAQYGEQRQQQGHAAGGGKGYDVGYHGQQQQPVGAKV</sequence>
<organism evidence="2 3">
    <name type="scientific">Rhodotorula paludigena</name>
    <dbReference type="NCBI Taxonomy" id="86838"/>
    <lineage>
        <taxon>Eukaryota</taxon>
        <taxon>Fungi</taxon>
        <taxon>Dikarya</taxon>
        <taxon>Basidiomycota</taxon>
        <taxon>Pucciniomycotina</taxon>
        <taxon>Microbotryomycetes</taxon>
        <taxon>Sporidiobolales</taxon>
        <taxon>Sporidiobolaceae</taxon>
        <taxon>Rhodotorula</taxon>
    </lineage>
</organism>
<name>A0AAV5GXL9_9BASI</name>
<protein>
    <submittedName>
        <fullName evidence="2">Uncharacterized protein</fullName>
    </submittedName>
</protein>
<gene>
    <name evidence="2" type="ORF">Rhopal_007811-T1</name>
</gene>
<dbReference type="PANTHER" id="PTHR28139">
    <property type="entry name" value="UPF0768 PROTEIN YBL029C-A"/>
    <property type="match status" value="1"/>
</dbReference>
<reference evidence="2 3" key="1">
    <citation type="submission" date="2021-12" db="EMBL/GenBank/DDBJ databases">
        <title>High titer production of polyol ester of fatty acids by Rhodotorula paludigena BS15 towards product separation-free biomass refinery.</title>
        <authorList>
            <person name="Mano J."/>
            <person name="Ono H."/>
            <person name="Tanaka T."/>
            <person name="Naito K."/>
            <person name="Sushida H."/>
            <person name="Ike M."/>
            <person name="Tokuyasu K."/>
            <person name="Kitaoka M."/>
        </authorList>
    </citation>
    <scope>NUCLEOTIDE SEQUENCE [LARGE SCALE GENOMIC DNA]</scope>
    <source>
        <strain evidence="2 3">BS15</strain>
    </source>
</reference>
<evidence type="ECO:0000256" key="1">
    <source>
        <dbReference type="SAM" id="MobiDB-lite"/>
    </source>
</evidence>
<comment type="caution">
    <text evidence="2">The sequence shown here is derived from an EMBL/GenBank/DDBJ whole genome shotgun (WGS) entry which is preliminary data.</text>
</comment>
<dbReference type="Proteomes" id="UP001342314">
    <property type="component" value="Unassembled WGS sequence"/>
</dbReference>